<sequence length="651" mass="74401">MGLDKYRYRPLSKNEIRVLKPLSNDGLSFDLVHVNLDDQPQFSALSYVWGVEVFDRSIKLGESNFPVTVNLHDAFQAISSYQKRREDAISQTNHLWIDAICINQEDIPERNTQVPLMARIYRQATQVLAWLGKPEFQADVELGVQMMEGFLQGFFESQLKSKVPESSPTTIDESFEIKQIEVDQLSYLSSVSDNLEQYIDVEGSKIHNAWVGIFDIWRSRFWSRAWILQEATVPENDSYWPHYAGRYGNIRIESKVAFLCGSSSTNFQALLMAAQIANLLARRTPKVPEEVKIPVWTGYEQAYRLRMRRIEELGLDLSLLPVLQTIRNSQSTNPRDKVYAGLGIIPPSGIDGKEERVAVDYAKSVYEVYFDVPKFCLTKIGHELDFLGYTRKMKEGELEPSERIGQLLPTWVPNWDEPLYITPMPKDEVFYNATRDSKVSASIEGNNLSVKGVQCDAIKTVMSPLTMDHFTQLKMELNIEYEGEELEDVFFRALCMDIQVDGYGRVVGKYNKEDFSTVEWPWNGKVDEVPLDLQQRLQWGGDGRRSLCLTERGYIGLVPASARDNDLICGFFGSKVLHIVRDDENRHEYIGECFVDHLMDGKVMNWVENGALEVETFVLGLEMNVDSDDTRGECLDGRVIANRMTEKCSPS</sequence>
<evidence type="ECO:0000313" key="3">
    <source>
        <dbReference type="Proteomes" id="UP000235786"/>
    </source>
</evidence>
<dbReference type="Pfam" id="PF26639">
    <property type="entry name" value="Het-6_barrel"/>
    <property type="match status" value="1"/>
</dbReference>
<feature type="domain" description="Heterokaryon incompatibility" evidence="1">
    <location>
        <begin position="42"/>
        <end position="230"/>
    </location>
</feature>
<reference evidence="2 3" key="1">
    <citation type="submission" date="2016-04" db="EMBL/GenBank/DDBJ databases">
        <title>A degradative enzymes factory behind the ericoid mycorrhizal symbiosis.</title>
        <authorList>
            <consortium name="DOE Joint Genome Institute"/>
            <person name="Martino E."/>
            <person name="Morin E."/>
            <person name="Grelet G."/>
            <person name="Kuo A."/>
            <person name="Kohler A."/>
            <person name="Daghino S."/>
            <person name="Barry K."/>
            <person name="Choi C."/>
            <person name="Cichocki N."/>
            <person name="Clum A."/>
            <person name="Copeland A."/>
            <person name="Hainaut M."/>
            <person name="Haridas S."/>
            <person name="Labutti K."/>
            <person name="Lindquist E."/>
            <person name="Lipzen A."/>
            <person name="Khouja H.-R."/>
            <person name="Murat C."/>
            <person name="Ohm R."/>
            <person name="Olson A."/>
            <person name="Spatafora J."/>
            <person name="Veneault-Fourrey C."/>
            <person name="Henrissat B."/>
            <person name="Grigoriev I."/>
            <person name="Martin F."/>
            <person name="Perotto S."/>
        </authorList>
    </citation>
    <scope>NUCLEOTIDE SEQUENCE [LARGE SCALE GENOMIC DNA]</scope>
    <source>
        <strain evidence="2 3">F</strain>
    </source>
</reference>
<organism evidence="2 3">
    <name type="scientific">Hyaloscypha variabilis (strain UAMH 11265 / GT02V1 / F)</name>
    <name type="common">Meliniomyces variabilis</name>
    <dbReference type="NCBI Taxonomy" id="1149755"/>
    <lineage>
        <taxon>Eukaryota</taxon>
        <taxon>Fungi</taxon>
        <taxon>Dikarya</taxon>
        <taxon>Ascomycota</taxon>
        <taxon>Pezizomycotina</taxon>
        <taxon>Leotiomycetes</taxon>
        <taxon>Helotiales</taxon>
        <taxon>Hyaloscyphaceae</taxon>
        <taxon>Hyaloscypha</taxon>
        <taxon>Hyaloscypha variabilis</taxon>
    </lineage>
</organism>
<dbReference type="InterPro" id="IPR010730">
    <property type="entry name" value="HET"/>
</dbReference>
<proteinExistence type="predicted"/>
<evidence type="ECO:0000259" key="1">
    <source>
        <dbReference type="Pfam" id="PF06985"/>
    </source>
</evidence>
<dbReference type="EMBL" id="KZ613950">
    <property type="protein sequence ID" value="PMD36928.1"/>
    <property type="molecule type" value="Genomic_DNA"/>
</dbReference>
<dbReference type="Pfam" id="PF06985">
    <property type="entry name" value="HET"/>
    <property type="match status" value="1"/>
</dbReference>
<protein>
    <submittedName>
        <fullName evidence="2">HET-domain-containing protein</fullName>
    </submittedName>
</protein>
<dbReference type="OrthoDB" id="5416609at2759"/>
<dbReference type="InterPro" id="IPR052895">
    <property type="entry name" value="HetReg/Transcr_Mod"/>
</dbReference>
<keyword evidence="3" id="KW-1185">Reference proteome</keyword>
<accession>A0A2J6REI8</accession>
<dbReference type="Proteomes" id="UP000235786">
    <property type="component" value="Unassembled WGS sequence"/>
</dbReference>
<name>A0A2J6REI8_HYAVF</name>
<dbReference type="PANTHER" id="PTHR24148">
    <property type="entry name" value="ANKYRIN REPEAT DOMAIN-CONTAINING PROTEIN 39 HOMOLOG-RELATED"/>
    <property type="match status" value="1"/>
</dbReference>
<dbReference type="AlphaFoldDB" id="A0A2J6REI8"/>
<evidence type="ECO:0000313" key="2">
    <source>
        <dbReference type="EMBL" id="PMD36928.1"/>
    </source>
</evidence>
<gene>
    <name evidence="2" type="ORF">L207DRAFT_515405</name>
</gene>
<dbReference type="PANTHER" id="PTHR24148:SF64">
    <property type="entry name" value="HETEROKARYON INCOMPATIBILITY DOMAIN-CONTAINING PROTEIN"/>
    <property type="match status" value="1"/>
</dbReference>